<reference evidence="2" key="1">
    <citation type="journal article" date="2011" name="Genome Biol.">
        <title>The draft genome of the carcinogenic human liver fluke Clonorchis sinensis.</title>
        <authorList>
            <person name="Wang X."/>
            <person name="Chen W."/>
            <person name="Huang Y."/>
            <person name="Sun J."/>
            <person name="Men J."/>
            <person name="Liu H."/>
            <person name="Luo F."/>
            <person name="Guo L."/>
            <person name="Lv X."/>
            <person name="Deng C."/>
            <person name="Zhou C."/>
            <person name="Fan Y."/>
            <person name="Li X."/>
            <person name="Huang L."/>
            <person name="Hu Y."/>
            <person name="Liang C."/>
            <person name="Hu X."/>
            <person name="Xu J."/>
            <person name="Yu X."/>
        </authorList>
    </citation>
    <scope>NUCLEOTIDE SEQUENCE [LARGE SCALE GENOMIC DNA]</scope>
    <source>
        <strain evidence="2">Henan</strain>
    </source>
</reference>
<organism evidence="2 3">
    <name type="scientific">Clonorchis sinensis</name>
    <name type="common">Chinese liver fluke</name>
    <dbReference type="NCBI Taxonomy" id="79923"/>
    <lineage>
        <taxon>Eukaryota</taxon>
        <taxon>Metazoa</taxon>
        <taxon>Spiralia</taxon>
        <taxon>Lophotrochozoa</taxon>
        <taxon>Platyhelminthes</taxon>
        <taxon>Trematoda</taxon>
        <taxon>Digenea</taxon>
        <taxon>Opisthorchiida</taxon>
        <taxon>Opisthorchiata</taxon>
        <taxon>Opisthorchiidae</taxon>
        <taxon>Clonorchis</taxon>
    </lineage>
</organism>
<gene>
    <name evidence="2" type="ORF">CLF_101263</name>
</gene>
<evidence type="ECO:0000256" key="1">
    <source>
        <dbReference type="SAM" id="Phobius"/>
    </source>
</evidence>
<dbReference type="Proteomes" id="UP000008909">
    <property type="component" value="Unassembled WGS sequence"/>
</dbReference>
<keyword evidence="1" id="KW-1133">Transmembrane helix</keyword>
<proteinExistence type="predicted"/>
<dbReference type="EMBL" id="DF142872">
    <property type="protein sequence ID" value="GAA48168.1"/>
    <property type="molecule type" value="Genomic_DNA"/>
</dbReference>
<dbReference type="AlphaFoldDB" id="G7Y5D2"/>
<evidence type="ECO:0000313" key="2">
    <source>
        <dbReference type="EMBL" id="GAA48168.1"/>
    </source>
</evidence>
<name>G7Y5D2_CLOSI</name>
<feature type="transmembrane region" description="Helical" evidence="1">
    <location>
        <begin position="31"/>
        <end position="49"/>
    </location>
</feature>
<keyword evidence="1" id="KW-0812">Transmembrane</keyword>
<reference key="2">
    <citation type="submission" date="2011-10" db="EMBL/GenBank/DDBJ databases">
        <title>The genome and transcriptome sequence of Clonorchis sinensis provide insights into the carcinogenic liver fluke.</title>
        <authorList>
            <person name="Wang X."/>
            <person name="Huang Y."/>
            <person name="Chen W."/>
            <person name="Liu H."/>
            <person name="Guo L."/>
            <person name="Chen Y."/>
            <person name="Luo F."/>
            <person name="Zhou W."/>
            <person name="Sun J."/>
            <person name="Mao Q."/>
            <person name="Liang P."/>
            <person name="Zhou C."/>
            <person name="Tian Y."/>
            <person name="Men J."/>
            <person name="Lv X."/>
            <person name="Huang L."/>
            <person name="Zhou J."/>
            <person name="Hu Y."/>
            <person name="Li R."/>
            <person name="Zhang F."/>
            <person name="Lei H."/>
            <person name="Li X."/>
            <person name="Hu X."/>
            <person name="Liang C."/>
            <person name="Xu J."/>
            <person name="Wu Z."/>
            <person name="Yu X."/>
        </authorList>
    </citation>
    <scope>NUCLEOTIDE SEQUENCE</scope>
    <source>
        <strain>Henan</strain>
    </source>
</reference>
<evidence type="ECO:0000313" key="3">
    <source>
        <dbReference type="Proteomes" id="UP000008909"/>
    </source>
</evidence>
<sequence length="149" mass="17328">MAPLKACILRHDNNPDLSRQATGFRGGWRNGSFYISVTLALFIILLKFIGHNLIDFTVLVPVNDCQLSEITWPITSIRTLYWTLKNLTMCYLFSKHLIEPKQLMLKMPAQYPPKSTEALIHWYENENIGGRQFVDLKRQETVYVTLNIR</sequence>
<keyword evidence="3" id="KW-1185">Reference proteome</keyword>
<protein>
    <submittedName>
        <fullName evidence="2">Uncharacterized protein</fullName>
    </submittedName>
</protein>
<accession>G7Y5D2</accession>
<keyword evidence="1" id="KW-0472">Membrane</keyword>